<accession>A0A1G9QWU0</accession>
<evidence type="ECO:0000256" key="1">
    <source>
        <dbReference type="ARBA" id="ARBA00004651"/>
    </source>
</evidence>
<keyword evidence="3" id="KW-1003">Cell membrane</keyword>
<feature type="transmembrane region" description="Helical" evidence="7">
    <location>
        <begin position="277"/>
        <end position="298"/>
    </location>
</feature>
<dbReference type="STRING" id="321763.SAMN04488692_11834"/>
<dbReference type="PANTHER" id="PTHR43124:SF3">
    <property type="entry name" value="CHLORAMPHENICOL EFFLUX PUMP RV0191"/>
    <property type="match status" value="1"/>
</dbReference>
<dbReference type="GO" id="GO:0005886">
    <property type="term" value="C:plasma membrane"/>
    <property type="evidence" value="ECO:0007669"/>
    <property type="project" value="UniProtKB-SubCell"/>
</dbReference>
<evidence type="ECO:0000313" key="10">
    <source>
        <dbReference type="Proteomes" id="UP000199476"/>
    </source>
</evidence>
<feature type="transmembrane region" description="Helical" evidence="7">
    <location>
        <begin position="186"/>
        <end position="204"/>
    </location>
</feature>
<evidence type="ECO:0000256" key="3">
    <source>
        <dbReference type="ARBA" id="ARBA00022475"/>
    </source>
</evidence>
<evidence type="ECO:0000256" key="5">
    <source>
        <dbReference type="ARBA" id="ARBA00022989"/>
    </source>
</evidence>
<feature type="transmembrane region" description="Helical" evidence="7">
    <location>
        <begin position="66"/>
        <end position="84"/>
    </location>
</feature>
<dbReference type="InterPro" id="IPR011701">
    <property type="entry name" value="MFS"/>
</dbReference>
<feature type="transmembrane region" description="Helical" evidence="7">
    <location>
        <begin position="372"/>
        <end position="393"/>
    </location>
</feature>
<feature type="domain" description="Major facilitator superfamily (MFS) profile" evidence="8">
    <location>
        <begin position="30"/>
        <end position="438"/>
    </location>
</feature>
<comment type="subcellular location">
    <subcellularLocation>
        <location evidence="1">Cell membrane</location>
        <topology evidence="1">Multi-pass membrane protein</topology>
    </subcellularLocation>
</comment>
<reference evidence="9 10" key="1">
    <citation type="submission" date="2016-10" db="EMBL/GenBank/DDBJ databases">
        <authorList>
            <person name="de Groot N.N."/>
        </authorList>
    </citation>
    <scope>NUCLEOTIDE SEQUENCE [LARGE SCALE GENOMIC DNA]</scope>
    <source>
        <strain evidence="9 10">SLAS-1</strain>
    </source>
</reference>
<dbReference type="EMBL" id="FNGO01000018">
    <property type="protein sequence ID" value="SDM14705.1"/>
    <property type="molecule type" value="Genomic_DNA"/>
</dbReference>
<dbReference type="InterPro" id="IPR050189">
    <property type="entry name" value="MFS_Efflux_Transporters"/>
</dbReference>
<organism evidence="9 10">
    <name type="scientific">Halarsenatibacter silvermanii</name>
    <dbReference type="NCBI Taxonomy" id="321763"/>
    <lineage>
        <taxon>Bacteria</taxon>
        <taxon>Bacillati</taxon>
        <taxon>Bacillota</taxon>
        <taxon>Clostridia</taxon>
        <taxon>Halanaerobiales</taxon>
        <taxon>Halarsenatibacteraceae</taxon>
        <taxon>Halarsenatibacter</taxon>
    </lineage>
</organism>
<gene>
    <name evidence="9" type="ORF">SAMN04488692_11834</name>
</gene>
<dbReference type="SUPFAM" id="SSF103473">
    <property type="entry name" value="MFS general substrate transporter"/>
    <property type="match status" value="1"/>
</dbReference>
<feature type="transmembrane region" description="Helical" evidence="7">
    <location>
        <begin position="310"/>
        <end position="328"/>
    </location>
</feature>
<dbReference type="GO" id="GO:0022857">
    <property type="term" value="F:transmembrane transporter activity"/>
    <property type="evidence" value="ECO:0007669"/>
    <property type="project" value="InterPro"/>
</dbReference>
<proteinExistence type="predicted"/>
<keyword evidence="6 7" id="KW-0472">Membrane</keyword>
<evidence type="ECO:0000313" key="9">
    <source>
        <dbReference type="EMBL" id="SDM14705.1"/>
    </source>
</evidence>
<feature type="transmembrane region" description="Helical" evidence="7">
    <location>
        <begin position="28"/>
        <end position="46"/>
    </location>
</feature>
<dbReference type="InterPro" id="IPR020846">
    <property type="entry name" value="MFS_dom"/>
</dbReference>
<dbReference type="PROSITE" id="PS50850">
    <property type="entry name" value="MFS"/>
    <property type="match status" value="1"/>
</dbReference>
<keyword evidence="10" id="KW-1185">Reference proteome</keyword>
<dbReference type="RefSeq" id="WP_089761109.1">
    <property type="nucleotide sequence ID" value="NZ_FNGO01000018.1"/>
</dbReference>
<dbReference type="Proteomes" id="UP000199476">
    <property type="component" value="Unassembled WGS sequence"/>
</dbReference>
<dbReference type="OrthoDB" id="9773404at2"/>
<feature type="transmembrane region" description="Helical" evidence="7">
    <location>
        <begin position="413"/>
        <end position="432"/>
    </location>
</feature>
<protein>
    <submittedName>
        <fullName evidence="9">Sugar phosphate permease</fullName>
    </submittedName>
</protein>
<evidence type="ECO:0000256" key="2">
    <source>
        <dbReference type="ARBA" id="ARBA00022448"/>
    </source>
</evidence>
<evidence type="ECO:0000256" key="6">
    <source>
        <dbReference type="ARBA" id="ARBA00023136"/>
    </source>
</evidence>
<dbReference type="AlphaFoldDB" id="A0A1G9QWU0"/>
<evidence type="ECO:0000259" key="8">
    <source>
        <dbReference type="PROSITE" id="PS50850"/>
    </source>
</evidence>
<sequence length="438" mass="49378">MQKIFGGKFNGIREDDIISEVKLKKYRWIIYLLLSFSFLIAFFHRYAIGVVSNLLAGDLNLTATQLGMLSSLYFYAYGILQVPVGIGTDKFGVRKLTTGGMISIGLGSLLFALARGALTIYAGRLLIGIGSAVFFISTIKTISVWFPPEEYTKLLGWTSLIGNLGALLAAAPFSLLLSLLDWRSSYFLFAGISALMAFFIWYYVRDNPRQLGLEPEYAVEEEERNLKRIIIDMKKIIRSSQFWQYFFIAMVILGSFMSLSGMWLVPYLTHIYEFSRNFAAALVMVITGGMLIGSAFLGRVEDRMESRVRMIRTAVIINILAWIYIVIIEQGNPSFLILMIILFILGGVGVFPMTSFANIKKMFPRLKGSATGLMNISPFLGTIIFNTLIGWRLDTTWQGEFIEDSRLYTLQGYQQGFIIILMFLILALAASLRLKKIK</sequence>
<evidence type="ECO:0000256" key="4">
    <source>
        <dbReference type="ARBA" id="ARBA00022692"/>
    </source>
</evidence>
<dbReference type="Pfam" id="PF07690">
    <property type="entry name" value="MFS_1"/>
    <property type="match status" value="1"/>
</dbReference>
<dbReference type="PANTHER" id="PTHR43124">
    <property type="entry name" value="PURINE EFFLUX PUMP PBUE"/>
    <property type="match status" value="1"/>
</dbReference>
<evidence type="ECO:0000256" key="7">
    <source>
        <dbReference type="SAM" id="Phobius"/>
    </source>
</evidence>
<feature type="transmembrane region" description="Helical" evidence="7">
    <location>
        <begin position="120"/>
        <end position="142"/>
    </location>
</feature>
<feature type="transmembrane region" description="Helical" evidence="7">
    <location>
        <begin position="242"/>
        <end position="265"/>
    </location>
</feature>
<dbReference type="Gene3D" id="1.20.1250.20">
    <property type="entry name" value="MFS general substrate transporter like domains"/>
    <property type="match status" value="2"/>
</dbReference>
<keyword evidence="5 7" id="KW-1133">Transmembrane helix</keyword>
<keyword evidence="4 7" id="KW-0812">Transmembrane</keyword>
<feature type="transmembrane region" description="Helical" evidence="7">
    <location>
        <begin position="96"/>
        <end position="114"/>
    </location>
</feature>
<feature type="transmembrane region" description="Helical" evidence="7">
    <location>
        <begin position="154"/>
        <end position="180"/>
    </location>
</feature>
<dbReference type="InterPro" id="IPR036259">
    <property type="entry name" value="MFS_trans_sf"/>
</dbReference>
<feature type="transmembrane region" description="Helical" evidence="7">
    <location>
        <begin position="334"/>
        <end position="351"/>
    </location>
</feature>
<keyword evidence="2" id="KW-0813">Transport</keyword>
<name>A0A1G9QWU0_9FIRM</name>